<dbReference type="InParanoid" id="A0A0D1CQS7"/>
<dbReference type="SFLD" id="SFLDG01129">
    <property type="entry name" value="C1.5:_HAD__Beta-PGM__Phosphata"/>
    <property type="match status" value="1"/>
</dbReference>
<dbReference type="NCBIfam" id="TIGR01509">
    <property type="entry name" value="HAD-SF-IA-v3"/>
    <property type="match status" value="1"/>
</dbReference>
<dbReference type="eggNOG" id="KOG2914">
    <property type="taxonomic scope" value="Eukaryota"/>
</dbReference>
<evidence type="ECO:0000313" key="1">
    <source>
        <dbReference type="EMBL" id="KIS68938.1"/>
    </source>
</evidence>
<dbReference type="GO" id="GO:0050308">
    <property type="term" value="F:sugar-phosphatase activity"/>
    <property type="evidence" value="ECO:0000318"/>
    <property type="project" value="GO_Central"/>
</dbReference>
<dbReference type="PANTHER" id="PTHR43481:SF4">
    <property type="entry name" value="GLYCEROL-1-PHOSPHATE PHOSPHOHYDROLASE 1-RELATED"/>
    <property type="match status" value="1"/>
</dbReference>
<dbReference type="CDD" id="cd07527">
    <property type="entry name" value="HAD_ScGPP-like"/>
    <property type="match status" value="1"/>
</dbReference>
<dbReference type="Gene3D" id="1.10.150.240">
    <property type="entry name" value="Putative phosphatase, domain 2"/>
    <property type="match status" value="1"/>
</dbReference>
<dbReference type="STRING" id="237631.A0A0D1CQS7"/>
<accession>A0A0D1CQS7</accession>
<dbReference type="SFLD" id="SFLDS00003">
    <property type="entry name" value="Haloacid_Dehalogenase"/>
    <property type="match status" value="1"/>
</dbReference>
<dbReference type="Pfam" id="PF00702">
    <property type="entry name" value="Hydrolase"/>
    <property type="match status" value="1"/>
</dbReference>
<dbReference type="InterPro" id="IPR051806">
    <property type="entry name" value="HAD-like_SPP"/>
</dbReference>
<protein>
    <submittedName>
        <fullName evidence="1">Uncharacterized protein</fullName>
    </submittedName>
</protein>
<dbReference type="InterPro" id="IPR023198">
    <property type="entry name" value="PGP-like_dom2"/>
</dbReference>
<proteinExistence type="predicted"/>
<dbReference type="VEuPathDB" id="FungiDB:UMAG_02923"/>
<dbReference type="OrthoDB" id="40579at2759"/>
<dbReference type="AlphaFoldDB" id="A0A0D1CQS7"/>
<name>A0A0D1CQS7_MYCMD</name>
<evidence type="ECO:0000313" key="2">
    <source>
        <dbReference type="Proteomes" id="UP000000561"/>
    </source>
</evidence>
<dbReference type="Proteomes" id="UP000000561">
    <property type="component" value="Chromosome 7"/>
</dbReference>
<dbReference type="SFLD" id="SFLDG01135">
    <property type="entry name" value="C1.5.6:_HAD__Beta-PGM__Phospha"/>
    <property type="match status" value="1"/>
</dbReference>
<dbReference type="PANTHER" id="PTHR43481">
    <property type="entry name" value="FRUCTOSE-1-PHOSPHATE PHOSPHATASE"/>
    <property type="match status" value="1"/>
</dbReference>
<keyword evidence="2" id="KW-1185">Reference proteome</keyword>
<dbReference type="KEGG" id="uma:UMAG_02923"/>
<dbReference type="OMA" id="QVHTFDG"/>
<dbReference type="SUPFAM" id="SSF56784">
    <property type="entry name" value="HAD-like"/>
    <property type="match status" value="1"/>
</dbReference>
<sequence length="282" mass="30304">MVKTVSVEVDTILFDMDGTLIDSTPAVNATWASFAQQYNLDLSFVMQTCHGYRTVENLRRFIPSISDAELPKEVERFESNILVVAKQNAAKGQGGSIVAMPGAKELLDQINSGRPDAAVEKGNYGWAIVTSATKAYAQQGFASAGVSSPPEVFITSDLCTKGKPDPQPYLMGAEKTGQDISRCLVVEDAPPGVRAGKRAGAKTLALRTTHDGEKMQQEGADYIVEDLRSVQAKWKHDGSGLVLTIQAEQPEKGEAKGISELAKQIQLQNDPTSNTHAVNGQP</sequence>
<gene>
    <name evidence="1" type="ORF">UMAG_02923</name>
</gene>
<dbReference type="InterPro" id="IPR023214">
    <property type="entry name" value="HAD_sf"/>
</dbReference>
<reference evidence="1 2" key="1">
    <citation type="journal article" date="2006" name="Nature">
        <title>Insights from the genome of the biotrophic fungal plant pathogen Ustilago maydis.</title>
        <authorList>
            <person name="Kamper J."/>
            <person name="Kahmann R."/>
            <person name="Bolker M."/>
            <person name="Ma L.J."/>
            <person name="Brefort T."/>
            <person name="Saville B.J."/>
            <person name="Banuett F."/>
            <person name="Kronstad J.W."/>
            <person name="Gold S.E."/>
            <person name="Muller O."/>
            <person name="Perlin M.H."/>
            <person name="Wosten H.A."/>
            <person name="de Vries R."/>
            <person name="Ruiz-Herrera J."/>
            <person name="Reynaga-Pena C.G."/>
            <person name="Snetselaar K."/>
            <person name="McCann M."/>
            <person name="Perez-Martin J."/>
            <person name="Feldbrugge M."/>
            <person name="Basse C.W."/>
            <person name="Steinberg G."/>
            <person name="Ibeas J.I."/>
            <person name="Holloman W."/>
            <person name="Guzman P."/>
            <person name="Farman M."/>
            <person name="Stajich J.E."/>
            <person name="Sentandreu R."/>
            <person name="Gonzalez-Prieto J.M."/>
            <person name="Kennell J.C."/>
            <person name="Molina L."/>
            <person name="Schirawski J."/>
            <person name="Mendoza-Mendoza A."/>
            <person name="Greilinger D."/>
            <person name="Munch K."/>
            <person name="Rossel N."/>
            <person name="Scherer M."/>
            <person name="Vranes M."/>
            <person name="Ladendorf O."/>
            <person name="Vincon V."/>
            <person name="Fuchs U."/>
            <person name="Sandrock B."/>
            <person name="Meng S."/>
            <person name="Ho E.C."/>
            <person name="Cahill M.J."/>
            <person name="Boyce K.J."/>
            <person name="Klose J."/>
            <person name="Klosterman S.J."/>
            <person name="Deelstra H.J."/>
            <person name="Ortiz-Castellanos L."/>
            <person name="Li W."/>
            <person name="Sanchez-Alonso P."/>
            <person name="Schreier P.H."/>
            <person name="Hauser-Hahn I."/>
            <person name="Vaupel M."/>
            <person name="Koopmann E."/>
            <person name="Friedrich G."/>
            <person name="Voss H."/>
            <person name="Schluter T."/>
            <person name="Margolis J."/>
            <person name="Platt D."/>
            <person name="Swimmer C."/>
            <person name="Gnirke A."/>
            <person name="Chen F."/>
            <person name="Vysotskaia V."/>
            <person name="Mannhaupt G."/>
            <person name="Guldener U."/>
            <person name="Munsterkotter M."/>
            <person name="Haase D."/>
            <person name="Oesterheld M."/>
            <person name="Mewes H.W."/>
            <person name="Mauceli E.W."/>
            <person name="DeCaprio D."/>
            <person name="Wade C.M."/>
            <person name="Butler J."/>
            <person name="Young S."/>
            <person name="Jaffe D.B."/>
            <person name="Calvo S."/>
            <person name="Nusbaum C."/>
            <person name="Galagan J."/>
            <person name="Birren B.W."/>
        </authorList>
    </citation>
    <scope>NUCLEOTIDE SEQUENCE [LARGE SCALE GENOMIC DNA]</scope>
    <source>
        <strain evidence="2">DSM 14603 / FGSC 9021 / UM521</strain>
    </source>
</reference>
<dbReference type="RefSeq" id="XP_011389339.1">
    <property type="nucleotide sequence ID" value="XM_011391037.1"/>
</dbReference>
<dbReference type="GO" id="GO:0005975">
    <property type="term" value="P:carbohydrate metabolic process"/>
    <property type="evidence" value="ECO:0000318"/>
    <property type="project" value="GO_Central"/>
</dbReference>
<dbReference type="GeneID" id="23563549"/>
<dbReference type="InterPro" id="IPR036412">
    <property type="entry name" value="HAD-like_sf"/>
</dbReference>
<dbReference type="EMBL" id="CM003146">
    <property type="protein sequence ID" value="KIS68938.1"/>
    <property type="molecule type" value="Genomic_DNA"/>
</dbReference>
<organism evidence="1 2">
    <name type="scientific">Mycosarcoma maydis</name>
    <name type="common">Corn smut fungus</name>
    <name type="synonym">Ustilago maydis</name>
    <dbReference type="NCBI Taxonomy" id="5270"/>
    <lineage>
        <taxon>Eukaryota</taxon>
        <taxon>Fungi</taxon>
        <taxon>Dikarya</taxon>
        <taxon>Basidiomycota</taxon>
        <taxon>Ustilaginomycotina</taxon>
        <taxon>Ustilaginomycetes</taxon>
        <taxon>Ustilaginales</taxon>
        <taxon>Ustilaginaceae</taxon>
        <taxon>Mycosarcoma</taxon>
    </lineage>
</organism>
<dbReference type="Gene3D" id="3.40.50.1000">
    <property type="entry name" value="HAD superfamily/HAD-like"/>
    <property type="match status" value="1"/>
</dbReference>
<dbReference type="InterPro" id="IPR006439">
    <property type="entry name" value="HAD-SF_hydro_IA"/>
</dbReference>